<reference evidence="3" key="1">
    <citation type="journal article" date="2019" name="Int. J. Syst. Evol. Microbiol.">
        <title>The Global Catalogue of Microorganisms (GCM) 10K type strain sequencing project: providing services to taxonomists for standard genome sequencing and annotation.</title>
        <authorList>
            <consortium name="The Broad Institute Genomics Platform"/>
            <consortium name="The Broad Institute Genome Sequencing Center for Infectious Disease"/>
            <person name="Wu L."/>
            <person name="Ma J."/>
        </authorList>
    </citation>
    <scope>NUCLEOTIDE SEQUENCE [LARGE SCALE GENOMIC DNA]</scope>
    <source>
        <strain evidence="3">JCM 18952</strain>
    </source>
</reference>
<dbReference type="EMBL" id="BAABLK010000021">
    <property type="protein sequence ID" value="GAA5226437.1"/>
    <property type="molecule type" value="Genomic_DNA"/>
</dbReference>
<accession>A0ABP9TL36</accession>
<dbReference type="Gene3D" id="3.40.470.10">
    <property type="entry name" value="Uracil-DNA glycosylase-like domain"/>
    <property type="match status" value="1"/>
</dbReference>
<evidence type="ECO:0000313" key="2">
    <source>
        <dbReference type="EMBL" id="GAA5226437.1"/>
    </source>
</evidence>
<evidence type="ECO:0000313" key="3">
    <source>
        <dbReference type="Proteomes" id="UP001501257"/>
    </source>
</evidence>
<dbReference type="SUPFAM" id="SSF52141">
    <property type="entry name" value="Uracil-DNA glycosylase-like"/>
    <property type="match status" value="1"/>
</dbReference>
<gene>
    <name evidence="2" type="ORF">GCM10025778_09690</name>
</gene>
<feature type="region of interest" description="Disordered" evidence="1">
    <location>
        <begin position="65"/>
        <end position="84"/>
    </location>
</feature>
<comment type="caution">
    <text evidence="2">The sequence shown here is derived from an EMBL/GenBank/DDBJ whole genome shotgun (WGS) entry which is preliminary data.</text>
</comment>
<keyword evidence="3" id="KW-1185">Reference proteome</keyword>
<name>A0ABP9TL36_9MICC</name>
<evidence type="ECO:0000256" key="1">
    <source>
        <dbReference type="SAM" id="MobiDB-lite"/>
    </source>
</evidence>
<protein>
    <recommendedName>
        <fullName evidence="4">Uracil-DNA glycosylase-like domain-containing protein</fullName>
    </recommendedName>
</protein>
<proteinExistence type="predicted"/>
<organism evidence="2 3">
    <name type="scientific">Paeniglutamicibacter antarcticus</name>
    <dbReference type="NCBI Taxonomy" id="494023"/>
    <lineage>
        <taxon>Bacteria</taxon>
        <taxon>Bacillati</taxon>
        <taxon>Actinomycetota</taxon>
        <taxon>Actinomycetes</taxon>
        <taxon>Micrococcales</taxon>
        <taxon>Micrococcaceae</taxon>
        <taxon>Paeniglutamicibacter</taxon>
    </lineage>
</organism>
<dbReference type="InterPro" id="IPR036895">
    <property type="entry name" value="Uracil-DNA_glycosylase-like_sf"/>
</dbReference>
<evidence type="ECO:0008006" key="4">
    <source>
        <dbReference type="Google" id="ProtNLM"/>
    </source>
</evidence>
<sequence>MPRKMNDPEFKNAQELELWAEHVAPLNSLVRDLRSMAPENAGSVPFFAPLHGGTDATILCLAASPDPANRSKADEDVLSSEDDNPSAEALSILLEESGIDPREVVLSNAYPWYRPDGATGRLTGAEMNAGIEPMSKMLRLVPNLRTVILMGKGPEEFWGKLSRKYPQALSRITAIPSFSPAPLSLSGTTAQREERIARRSEAMREARKIVRAPRGPAGPRRESMVRAEDLGPEHLKRVIEVSDGNQTLHGPLLKAFQPSPEWRVTLTVEVAGQRRALGVTPDTWVRVYRGAGLR</sequence>
<dbReference type="Proteomes" id="UP001501257">
    <property type="component" value="Unassembled WGS sequence"/>
</dbReference>
<dbReference type="RefSeq" id="WP_345466740.1">
    <property type="nucleotide sequence ID" value="NZ_BAABLK010000021.1"/>
</dbReference>